<organism evidence="2 3">
    <name type="scientific">Halobacillus alkaliphilus</name>
    <dbReference type="NCBI Taxonomy" id="396056"/>
    <lineage>
        <taxon>Bacteria</taxon>
        <taxon>Bacillati</taxon>
        <taxon>Bacillota</taxon>
        <taxon>Bacilli</taxon>
        <taxon>Bacillales</taxon>
        <taxon>Bacillaceae</taxon>
        <taxon>Halobacillus</taxon>
    </lineage>
</organism>
<evidence type="ECO:0000259" key="1">
    <source>
        <dbReference type="PROSITE" id="PS51186"/>
    </source>
</evidence>
<dbReference type="Pfam" id="PF13302">
    <property type="entry name" value="Acetyltransf_3"/>
    <property type="match status" value="1"/>
</dbReference>
<dbReference type="EMBL" id="FOOG01000002">
    <property type="protein sequence ID" value="SFF58056.1"/>
    <property type="molecule type" value="Genomic_DNA"/>
</dbReference>
<evidence type="ECO:0000313" key="2">
    <source>
        <dbReference type="EMBL" id="SFF58056.1"/>
    </source>
</evidence>
<dbReference type="SUPFAM" id="SSF55729">
    <property type="entry name" value="Acyl-CoA N-acyltransferases (Nat)"/>
    <property type="match status" value="1"/>
</dbReference>
<dbReference type="InterPro" id="IPR051531">
    <property type="entry name" value="N-acetyltransferase"/>
</dbReference>
<keyword evidence="2" id="KW-0808">Transferase</keyword>
<dbReference type="Gene3D" id="3.40.630.30">
    <property type="match status" value="1"/>
</dbReference>
<reference evidence="3" key="1">
    <citation type="submission" date="2016-10" db="EMBL/GenBank/DDBJ databases">
        <authorList>
            <person name="Varghese N."/>
            <person name="Submissions S."/>
        </authorList>
    </citation>
    <scope>NUCLEOTIDE SEQUENCE [LARGE SCALE GENOMIC DNA]</scope>
    <source>
        <strain evidence="3">FP5</strain>
    </source>
</reference>
<protein>
    <submittedName>
        <fullName evidence="2">Ribosomal-protein-alanine N-acetyltransferase</fullName>
    </submittedName>
</protein>
<dbReference type="PANTHER" id="PTHR43792">
    <property type="entry name" value="GNAT FAMILY, PUTATIVE (AFU_ORTHOLOGUE AFUA_3G00765)-RELATED-RELATED"/>
    <property type="match status" value="1"/>
</dbReference>
<keyword evidence="3" id="KW-1185">Reference proteome</keyword>
<evidence type="ECO:0000313" key="3">
    <source>
        <dbReference type="Proteomes" id="UP000198897"/>
    </source>
</evidence>
<accession>A0A1I2JZ83</accession>
<gene>
    <name evidence="2" type="ORF">SAMN05216353_102149</name>
</gene>
<name>A0A1I2JZ83_9BACI</name>
<dbReference type="PROSITE" id="PS51186">
    <property type="entry name" value="GNAT"/>
    <property type="match status" value="1"/>
</dbReference>
<dbReference type="GO" id="GO:0016747">
    <property type="term" value="F:acyltransferase activity, transferring groups other than amino-acyl groups"/>
    <property type="evidence" value="ECO:0007669"/>
    <property type="project" value="InterPro"/>
</dbReference>
<dbReference type="InterPro" id="IPR016181">
    <property type="entry name" value="Acyl_CoA_acyltransferase"/>
</dbReference>
<dbReference type="Proteomes" id="UP000198897">
    <property type="component" value="Unassembled WGS sequence"/>
</dbReference>
<dbReference type="PANTHER" id="PTHR43792:SF1">
    <property type="entry name" value="N-ACETYLTRANSFERASE DOMAIN-CONTAINING PROTEIN"/>
    <property type="match status" value="1"/>
</dbReference>
<sequence>MRFETQRLKFRKYNDGDFDYLFSLLSDPEMVRYIGDGNTKDAKSTNNFLNWIYSTYDVGPDMGLMVLANKEDNTRIGHAGLVPQTVDGVEELEIGYWVSRKHWGKGYATEAAKALKNYGLIVLGENRLVSLIQPNNMASKKVANKIGMDFDKEIVLGDQKVHIHST</sequence>
<dbReference type="RefSeq" id="WP_089749710.1">
    <property type="nucleotide sequence ID" value="NZ_FOOG01000002.1"/>
</dbReference>
<proteinExistence type="predicted"/>
<dbReference type="OrthoDB" id="9798081at2"/>
<dbReference type="InterPro" id="IPR000182">
    <property type="entry name" value="GNAT_dom"/>
</dbReference>
<dbReference type="AlphaFoldDB" id="A0A1I2JZ83"/>
<feature type="domain" description="N-acetyltransferase" evidence="1">
    <location>
        <begin position="8"/>
        <end position="166"/>
    </location>
</feature>